<comment type="caution">
    <text evidence="3">The sequence shown here is derived from an EMBL/GenBank/DDBJ whole genome shotgun (WGS) entry which is preliminary data.</text>
</comment>
<protein>
    <submittedName>
        <fullName evidence="3">Aminoglycoside phosphotransferase</fullName>
    </submittedName>
</protein>
<dbReference type="Pfam" id="PF01636">
    <property type="entry name" value="APH"/>
    <property type="match status" value="1"/>
</dbReference>
<dbReference type="AlphaFoldDB" id="A0A1R1ASQ2"/>
<dbReference type="PANTHER" id="PTHR21064:SF6">
    <property type="entry name" value="AMINOGLYCOSIDE PHOSPHOTRANSFERASE DOMAIN-CONTAINING PROTEIN"/>
    <property type="match status" value="1"/>
</dbReference>
<evidence type="ECO:0000259" key="2">
    <source>
        <dbReference type="Pfam" id="PF01636"/>
    </source>
</evidence>
<accession>A0A1R1ASQ2</accession>
<dbReference type="InterPro" id="IPR002575">
    <property type="entry name" value="Aminoglycoside_PTrfase"/>
</dbReference>
<dbReference type="InterPro" id="IPR011009">
    <property type="entry name" value="Kinase-like_dom_sf"/>
</dbReference>
<dbReference type="SUPFAM" id="SSF56112">
    <property type="entry name" value="Protein kinase-like (PK-like)"/>
    <property type="match status" value="1"/>
</dbReference>
<sequence length="327" mass="37571">MSLFPVTYSLLSKQAVGLHIQHHYEVGSVVKIQYFLRGMNDTYEVETDVDKYIFRIYRADRRSLSDIEFELELLRFLGANGISVSEPIPGKDGAYLRGFDVMEGIRYGVLFQYAEGHERPILAAADSYRFGESIGHMHKAAAHFESRHAREQLDMEFLIDRPVSIIGPYMEHRLTDYNYLGELATQLKKRISEFKVKGLDWGVCHGDLHGNTNAAFAEDGKLTHYDFDLCGYGWRAYDIAEFRLAREIHSGHDPEEVEGLWETFLRGYGSVRSLSENDLAAVPFFVAIRQFWLFGLCFQDSEFVGIADIDEGFIDSKMQYFKSLDYV</sequence>
<dbReference type="Gene3D" id="3.90.1200.10">
    <property type="match status" value="1"/>
</dbReference>
<dbReference type="RefSeq" id="WP_076326077.1">
    <property type="nucleotide sequence ID" value="NZ_MRTF01000014.1"/>
</dbReference>
<evidence type="ECO:0000313" key="4">
    <source>
        <dbReference type="Proteomes" id="UP000187074"/>
    </source>
</evidence>
<evidence type="ECO:0000256" key="1">
    <source>
        <dbReference type="ARBA" id="ARBA00038240"/>
    </source>
</evidence>
<keyword evidence="3" id="KW-0808">Transferase</keyword>
<dbReference type="STRING" id="1401.BK123_30355"/>
<name>A0A1R1ASQ2_PAELA</name>
<dbReference type="PANTHER" id="PTHR21064">
    <property type="entry name" value="AMINOGLYCOSIDE PHOSPHOTRANSFERASE DOMAIN-CONTAINING PROTEIN-RELATED"/>
    <property type="match status" value="1"/>
</dbReference>
<evidence type="ECO:0000313" key="3">
    <source>
        <dbReference type="EMBL" id="OME88585.1"/>
    </source>
</evidence>
<feature type="domain" description="Aminoglycoside phosphotransferase" evidence="2">
    <location>
        <begin position="40"/>
        <end position="272"/>
    </location>
</feature>
<proteinExistence type="inferred from homology"/>
<dbReference type="Proteomes" id="UP000187074">
    <property type="component" value="Unassembled WGS sequence"/>
</dbReference>
<reference evidence="3 4" key="1">
    <citation type="submission" date="2016-11" db="EMBL/GenBank/DDBJ databases">
        <title>Paenibacillus species isolates.</title>
        <authorList>
            <person name="Beno S.M."/>
        </authorList>
    </citation>
    <scope>NUCLEOTIDE SEQUENCE [LARGE SCALE GENOMIC DNA]</scope>
    <source>
        <strain evidence="3 4">FSL F4-0100</strain>
    </source>
</reference>
<dbReference type="InterPro" id="IPR050249">
    <property type="entry name" value="Pseudomonas-type_ThrB"/>
</dbReference>
<dbReference type="Gene3D" id="3.30.200.20">
    <property type="entry name" value="Phosphorylase Kinase, domain 1"/>
    <property type="match status" value="1"/>
</dbReference>
<organism evidence="3 4">
    <name type="scientific">Paenibacillus lautus</name>
    <name type="common">Bacillus lautus</name>
    <dbReference type="NCBI Taxonomy" id="1401"/>
    <lineage>
        <taxon>Bacteria</taxon>
        <taxon>Bacillati</taxon>
        <taxon>Bacillota</taxon>
        <taxon>Bacilli</taxon>
        <taxon>Bacillales</taxon>
        <taxon>Paenibacillaceae</taxon>
        <taxon>Paenibacillus</taxon>
    </lineage>
</organism>
<dbReference type="OrthoDB" id="9800774at2"/>
<dbReference type="GO" id="GO:0004413">
    <property type="term" value="F:homoserine kinase activity"/>
    <property type="evidence" value="ECO:0007669"/>
    <property type="project" value="TreeGrafter"/>
</dbReference>
<comment type="similarity">
    <text evidence="1">Belongs to the pseudomonas-type ThrB family.</text>
</comment>
<dbReference type="EMBL" id="MRTF01000014">
    <property type="protein sequence ID" value="OME88585.1"/>
    <property type="molecule type" value="Genomic_DNA"/>
</dbReference>
<dbReference type="GO" id="GO:0009088">
    <property type="term" value="P:threonine biosynthetic process"/>
    <property type="evidence" value="ECO:0007669"/>
    <property type="project" value="TreeGrafter"/>
</dbReference>
<gene>
    <name evidence="3" type="ORF">BK123_30355</name>
</gene>